<feature type="non-terminal residue" evidence="2">
    <location>
        <position position="103"/>
    </location>
</feature>
<protein>
    <recommendedName>
        <fullName evidence="4">DUF2235 domain-containing protein</fullName>
    </recommendedName>
</protein>
<dbReference type="AlphaFoldDB" id="A0A0F4SMQ6"/>
<evidence type="ECO:0000313" key="2">
    <source>
        <dbReference type="EMBL" id="KJZ33040.1"/>
    </source>
</evidence>
<gene>
    <name evidence="2" type="ORF">VC35_28290</name>
</gene>
<proteinExistence type="predicted"/>
<sequence length="103" mass="11179">MQGRLPTRAAQVHQNQHRQNSQEHDYHDALSIAAGRRVLPPCCKTVHISLFFDGTGNNLNNDLYLSNPKHPTNVARLFRASIGDGHAGGTTHGSSIARGLTDA</sequence>
<dbReference type="Proteomes" id="UP000033588">
    <property type="component" value="Unassembled WGS sequence"/>
</dbReference>
<dbReference type="EMBL" id="LACC01000088">
    <property type="protein sequence ID" value="KJZ33040.1"/>
    <property type="molecule type" value="Genomic_DNA"/>
</dbReference>
<accession>A0A0F4SMQ6</accession>
<feature type="region of interest" description="Disordered" evidence="1">
    <location>
        <begin position="1"/>
        <end position="25"/>
    </location>
</feature>
<comment type="caution">
    <text evidence="2">The sequence shown here is derived from an EMBL/GenBank/DDBJ whole genome shotgun (WGS) entry which is preliminary data.</text>
</comment>
<name>A0A0F4SMQ6_PSEFL</name>
<evidence type="ECO:0008006" key="4">
    <source>
        <dbReference type="Google" id="ProtNLM"/>
    </source>
</evidence>
<evidence type="ECO:0000313" key="3">
    <source>
        <dbReference type="Proteomes" id="UP000033588"/>
    </source>
</evidence>
<feature type="region of interest" description="Disordered" evidence="1">
    <location>
        <begin position="84"/>
        <end position="103"/>
    </location>
</feature>
<evidence type="ECO:0000256" key="1">
    <source>
        <dbReference type="SAM" id="MobiDB-lite"/>
    </source>
</evidence>
<organism evidence="2 3">
    <name type="scientific">Pseudomonas fluorescens</name>
    <dbReference type="NCBI Taxonomy" id="294"/>
    <lineage>
        <taxon>Bacteria</taxon>
        <taxon>Pseudomonadati</taxon>
        <taxon>Pseudomonadota</taxon>
        <taxon>Gammaproteobacteria</taxon>
        <taxon>Pseudomonadales</taxon>
        <taxon>Pseudomonadaceae</taxon>
        <taxon>Pseudomonas</taxon>
    </lineage>
</organism>
<reference evidence="2 3" key="1">
    <citation type="submission" date="2015-03" db="EMBL/GenBank/DDBJ databases">
        <title>Comparative genomics of Pseudomonas insights into diversity of traits involved in vanlence and defense.</title>
        <authorList>
            <person name="Qin Y."/>
        </authorList>
    </citation>
    <scope>NUCLEOTIDE SEQUENCE [LARGE SCALE GENOMIC DNA]</scope>
    <source>
        <strain evidence="2 3">C8</strain>
    </source>
</reference>